<accession>A0ABS2D380</accession>
<dbReference type="RefSeq" id="WP_204194178.1">
    <property type="nucleotide sequence ID" value="NZ_JAFEMC010000001.1"/>
</dbReference>
<comment type="caution">
    <text evidence="2">The sequence shown here is derived from an EMBL/GenBank/DDBJ whole genome shotgun (WGS) entry which is preliminary data.</text>
</comment>
<reference evidence="2 3" key="1">
    <citation type="submission" date="2020-12" db="EMBL/GenBank/DDBJ databases">
        <title>Sphingomonas sp.</title>
        <authorList>
            <person name="Kim M.K."/>
        </authorList>
    </citation>
    <scope>NUCLEOTIDE SEQUENCE [LARGE SCALE GENOMIC DNA]</scope>
    <source>
        <strain evidence="2 3">BT552</strain>
    </source>
</reference>
<proteinExistence type="predicted"/>
<feature type="compositionally biased region" description="Polar residues" evidence="1">
    <location>
        <begin position="34"/>
        <end position="43"/>
    </location>
</feature>
<evidence type="ECO:0000256" key="1">
    <source>
        <dbReference type="SAM" id="MobiDB-lite"/>
    </source>
</evidence>
<dbReference type="Proteomes" id="UP000763641">
    <property type="component" value="Unassembled WGS sequence"/>
</dbReference>
<dbReference type="EMBL" id="JAFEMC010000001">
    <property type="protein sequence ID" value="MBM6575359.1"/>
    <property type="molecule type" value="Genomic_DNA"/>
</dbReference>
<feature type="region of interest" description="Disordered" evidence="1">
    <location>
        <begin position="139"/>
        <end position="159"/>
    </location>
</feature>
<evidence type="ECO:0000313" key="3">
    <source>
        <dbReference type="Proteomes" id="UP000763641"/>
    </source>
</evidence>
<feature type="region of interest" description="Disordered" evidence="1">
    <location>
        <begin position="20"/>
        <end position="47"/>
    </location>
</feature>
<keyword evidence="3" id="KW-1185">Reference proteome</keyword>
<evidence type="ECO:0000313" key="2">
    <source>
        <dbReference type="EMBL" id="MBM6575359.1"/>
    </source>
</evidence>
<sequence>MTDQPNDTHSTFEDARAAAAQTLHDARDKASEALATSKQTTKQAVHRAASEIETNPLAILAGGLAVGALVGALVPRSAREKELLAPVGKRISDTARQAFAAAKEAGRSELDQAGLTPGAAKDRGKDLLDGVKRALVSAGSAAAQSAKKPDASAQSPETV</sequence>
<gene>
    <name evidence="2" type="ORF">ILT43_03180</name>
</gene>
<organism evidence="2 3">
    <name type="scientific">Sphingomonas longa</name>
    <dbReference type="NCBI Taxonomy" id="2778730"/>
    <lineage>
        <taxon>Bacteria</taxon>
        <taxon>Pseudomonadati</taxon>
        <taxon>Pseudomonadota</taxon>
        <taxon>Alphaproteobacteria</taxon>
        <taxon>Sphingomonadales</taxon>
        <taxon>Sphingomonadaceae</taxon>
        <taxon>Sphingomonas</taxon>
    </lineage>
</organism>
<name>A0ABS2D380_9SPHN</name>
<protein>
    <submittedName>
        <fullName evidence="2">DUF883 family protein</fullName>
    </submittedName>
</protein>